<organism evidence="2 3">
    <name type="scientific">Anopheles maculatus</name>
    <dbReference type="NCBI Taxonomy" id="74869"/>
    <lineage>
        <taxon>Eukaryota</taxon>
        <taxon>Metazoa</taxon>
        <taxon>Ecdysozoa</taxon>
        <taxon>Arthropoda</taxon>
        <taxon>Hexapoda</taxon>
        <taxon>Insecta</taxon>
        <taxon>Pterygota</taxon>
        <taxon>Neoptera</taxon>
        <taxon>Endopterygota</taxon>
        <taxon>Diptera</taxon>
        <taxon>Nematocera</taxon>
        <taxon>Culicoidea</taxon>
        <taxon>Culicidae</taxon>
        <taxon>Anophelinae</taxon>
        <taxon>Anopheles</taxon>
        <taxon>Anopheles maculatus group</taxon>
    </lineage>
</organism>
<proteinExistence type="predicted"/>
<evidence type="ECO:0000313" key="3">
    <source>
        <dbReference type="Proteomes" id="UP000075901"/>
    </source>
</evidence>
<keyword evidence="3" id="KW-1185">Reference proteome</keyword>
<feature type="signal peptide" evidence="1">
    <location>
        <begin position="1"/>
        <end position="23"/>
    </location>
</feature>
<feature type="chain" id="PRO_5012338485" evidence="1">
    <location>
        <begin position="24"/>
        <end position="395"/>
    </location>
</feature>
<accession>A0A2C9H4F4</accession>
<evidence type="ECO:0000313" key="2">
    <source>
        <dbReference type="EnsemblMetazoa" id="AMAM024558-PA"/>
    </source>
</evidence>
<name>A0A2C9H4F4_9DIPT</name>
<reference evidence="3" key="1">
    <citation type="submission" date="2013-09" db="EMBL/GenBank/DDBJ databases">
        <title>The Genome Sequence of Anopheles maculatus species B.</title>
        <authorList>
            <consortium name="The Broad Institute Genomics Platform"/>
            <person name="Neafsey D.E."/>
            <person name="Besansky N."/>
            <person name="Howell P."/>
            <person name="Walton C."/>
            <person name="Young S.K."/>
            <person name="Zeng Q."/>
            <person name="Gargeya S."/>
            <person name="Fitzgerald M."/>
            <person name="Haas B."/>
            <person name="Abouelleil A."/>
            <person name="Allen A.W."/>
            <person name="Alvarado L."/>
            <person name="Arachchi H.M."/>
            <person name="Berlin A.M."/>
            <person name="Chapman S.B."/>
            <person name="Gainer-Dewar J."/>
            <person name="Goldberg J."/>
            <person name="Griggs A."/>
            <person name="Gujja S."/>
            <person name="Hansen M."/>
            <person name="Howarth C."/>
            <person name="Imamovic A."/>
            <person name="Ireland A."/>
            <person name="Larimer J."/>
            <person name="McCowan C."/>
            <person name="Murphy C."/>
            <person name="Pearson M."/>
            <person name="Poon T.W."/>
            <person name="Priest M."/>
            <person name="Roberts A."/>
            <person name="Saif S."/>
            <person name="Shea T."/>
            <person name="Sisk P."/>
            <person name="Sykes S."/>
            <person name="Wortman J."/>
            <person name="Nusbaum C."/>
            <person name="Birren B."/>
        </authorList>
    </citation>
    <scope>NUCLEOTIDE SEQUENCE [LARGE SCALE GENOMIC DNA]</scope>
    <source>
        <strain evidence="3">maculatus3</strain>
    </source>
</reference>
<dbReference type="AlphaFoldDB" id="A0A2C9H4F4"/>
<dbReference type="EnsemblMetazoa" id="AMAM024558-RA">
    <property type="protein sequence ID" value="AMAM024558-PA"/>
    <property type="gene ID" value="AMAM024558"/>
</dbReference>
<dbReference type="VEuPathDB" id="VectorBase:AMAM024558"/>
<sequence length="395" mass="42965">MGELTVVFTAFFLVVIAPHRHQCNPLFFYPRPLLSTSSSGATTTTSSSPTPAVQESNVTIALGNRINTDTALDDYGTNVNGLTVNVNRRRRRRDIWDIPSILGPNAPNGSYIAINNQIFPLPDNLSNVSLNVSSLPTSQQILNMSQSLATSFMPTIPENYTNAFQLLVTSFETLPLDIMDNIVRLLSIGYQNTFGQLFLERSFQRLNQTLDQGAEVVRNGLNALVNQTEQGFEEIIARFNSSTAAVQRCVGNSLNPTNVARSVVDKGFNCINRKWQELNELAANIGEDVVAADKGASEFLANLTTCSGANYNSSDLSISQRNTLRRQCYVRTILSFPQPLLFLPISLAIDGTKLYASVSGLEADLGACAAEVALEIGMTAAQIGAKIVLCQIFPS</sequence>
<keyword evidence="1" id="KW-0732">Signal</keyword>
<reference evidence="2" key="2">
    <citation type="submission" date="2020-05" db="UniProtKB">
        <authorList>
            <consortium name="EnsemblMetazoa"/>
        </authorList>
    </citation>
    <scope>IDENTIFICATION</scope>
    <source>
        <strain evidence="2">maculatus3</strain>
    </source>
</reference>
<protein>
    <submittedName>
        <fullName evidence="2">Uncharacterized protein</fullName>
    </submittedName>
</protein>
<dbReference type="Proteomes" id="UP000075901">
    <property type="component" value="Unassembled WGS sequence"/>
</dbReference>
<evidence type="ECO:0000256" key="1">
    <source>
        <dbReference type="SAM" id="SignalP"/>
    </source>
</evidence>